<keyword evidence="3" id="KW-1185">Reference proteome</keyword>
<evidence type="ECO:0000313" key="2">
    <source>
        <dbReference type="EMBL" id="KAI9562492.1"/>
    </source>
</evidence>
<reference evidence="2 3" key="1">
    <citation type="submission" date="2022-05" db="EMBL/GenBank/DDBJ databases">
        <title>A multi-omics perspective on studying reproductive biology in Daphnia sinensis.</title>
        <authorList>
            <person name="Jia J."/>
        </authorList>
    </citation>
    <scope>NUCLEOTIDE SEQUENCE [LARGE SCALE GENOMIC DNA]</scope>
    <source>
        <strain evidence="2 3">WSL</strain>
    </source>
</reference>
<sequence length="627" mass="72245">MESPHRKTDFSQRLPSGWRQTIDPIDWQWIGQHLFASKGLLVTDLKNWWYPPHPRAPSRNLPSLGSYFYKRVFLWMPRKMWLFDFKCQCCVRHSLTSKGLYHRVRSVIDLKNRYYLTAEYLICSSCKGTFISYDHRLIEQLTEDHKARFGIVLTRKFACDKAIVSLMRARTLGNSTTALSNDIHELKSEEWMRSTVIYLSDCQRHKKEKERLKLPTPVYEAPPTFKSPPTPKWFLAVYIRDVWSRLETLKATNSVSWCTNVGNEKGKVPHGSISHYWSARVPCAVYRSGLLSSKFTTMFNLWGNLIIRLDSWHFMRRLASTNESYPLYGIFMARISTAIFEWDFCDVELLKKDKCDELKLEGIRQPSPETVFKSISKQELARHFPILRENAFGILDTEIKHIQCLQDPAGVLLYTKTGSIEKGGILLPVYHCGKGTTCWRTSGNDVHFQSFLLDGITRWNTARTSSSIDAPVLPLRSFDIALKNKLHLLSSSVMGVPLDPCYRPPSTYRGELLGVEYLYGENAQTLSLDVDKDIDEGIGEDEIFFPQLKQRTSIQSLRLRVLSDEDTGSDVSTDLKSIPGWNLVDKMAVFLLESSSLAFSNKDAETFIQIYENLSDYDKNRSRSRKL</sequence>
<dbReference type="InterPro" id="IPR046616">
    <property type="entry name" value="DUF6729"/>
</dbReference>
<evidence type="ECO:0000313" key="3">
    <source>
        <dbReference type="Proteomes" id="UP000820818"/>
    </source>
</evidence>
<dbReference type="Pfam" id="PF20499">
    <property type="entry name" value="DUF6729"/>
    <property type="match status" value="1"/>
</dbReference>
<accession>A0AAD5L058</accession>
<feature type="domain" description="DUF6729" evidence="1">
    <location>
        <begin position="18"/>
        <end position="243"/>
    </location>
</feature>
<dbReference type="PANTHER" id="PTHR24401:SF29">
    <property type="entry name" value="SI:CH211-243P7.3-RELATED"/>
    <property type="match status" value="1"/>
</dbReference>
<dbReference type="Proteomes" id="UP000820818">
    <property type="component" value="Linkage Group LG2"/>
</dbReference>
<proteinExistence type="predicted"/>
<dbReference type="AlphaFoldDB" id="A0AAD5L058"/>
<name>A0AAD5L058_9CRUS</name>
<evidence type="ECO:0000259" key="1">
    <source>
        <dbReference type="Pfam" id="PF20499"/>
    </source>
</evidence>
<comment type="caution">
    <text evidence="2">The sequence shown here is derived from an EMBL/GenBank/DDBJ whole genome shotgun (WGS) entry which is preliminary data.</text>
</comment>
<dbReference type="PANTHER" id="PTHR24401">
    <property type="entry name" value="SI:CH211-243P7.3-RELATED"/>
    <property type="match status" value="1"/>
</dbReference>
<protein>
    <recommendedName>
        <fullName evidence="1">DUF6729 domain-containing protein</fullName>
    </recommendedName>
</protein>
<dbReference type="EMBL" id="WJBH02000002">
    <property type="protein sequence ID" value="KAI9562492.1"/>
    <property type="molecule type" value="Genomic_DNA"/>
</dbReference>
<organism evidence="2 3">
    <name type="scientific">Daphnia sinensis</name>
    <dbReference type="NCBI Taxonomy" id="1820382"/>
    <lineage>
        <taxon>Eukaryota</taxon>
        <taxon>Metazoa</taxon>
        <taxon>Ecdysozoa</taxon>
        <taxon>Arthropoda</taxon>
        <taxon>Crustacea</taxon>
        <taxon>Branchiopoda</taxon>
        <taxon>Diplostraca</taxon>
        <taxon>Cladocera</taxon>
        <taxon>Anomopoda</taxon>
        <taxon>Daphniidae</taxon>
        <taxon>Daphnia</taxon>
        <taxon>Daphnia similis group</taxon>
    </lineage>
</organism>
<gene>
    <name evidence="2" type="ORF">GHT06_009929</name>
</gene>